<keyword evidence="9 10" id="KW-0472">Membrane</keyword>
<keyword evidence="8" id="KW-1133">Transmembrane helix</keyword>
<evidence type="ECO:0000256" key="7">
    <source>
        <dbReference type="ARBA" id="ARBA00022779"/>
    </source>
</evidence>
<dbReference type="GO" id="GO:0005886">
    <property type="term" value="C:plasma membrane"/>
    <property type="evidence" value="ECO:0007669"/>
    <property type="project" value="UniProtKB-SubCell"/>
</dbReference>
<evidence type="ECO:0000313" key="12">
    <source>
        <dbReference type="Proteomes" id="UP000198703"/>
    </source>
</evidence>
<evidence type="ECO:0000313" key="11">
    <source>
        <dbReference type="EMBL" id="SEA56177.1"/>
    </source>
</evidence>
<evidence type="ECO:0000256" key="8">
    <source>
        <dbReference type="ARBA" id="ARBA00022989"/>
    </source>
</evidence>
<dbReference type="EMBL" id="FNQM01000006">
    <property type="protein sequence ID" value="SEA56177.1"/>
    <property type="molecule type" value="Genomic_DNA"/>
</dbReference>
<keyword evidence="11" id="KW-0969">Cilium</keyword>
<evidence type="ECO:0000256" key="5">
    <source>
        <dbReference type="ARBA" id="ARBA00022500"/>
    </source>
</evidence>
<accession>A0A1H4C750</accession>
<evidence type="ECO:0000256" key="3">
    <source>
        <dbReference type="ARBA" id="ARBA00008281"/>
    </source>
</evidence>
<keyword evidence="10" id="KW-0997">Cell inner membrane</keyword>
<dbReference type="AlphaFoldDB" id="A0A1H4C750"/>
<dbReference type="GO" id="GO:0071973">
    <property type="term" value="P:bacterial-type flagellum-dependent cell motility"/>
    <property type="evidence" value="ECO:0007669"/>
    <property type="project" value="InterPro"/>
</dbReference>
<comment type="subcellular location">
    <subcellularLocation>
        <location evidence="10">Cell inner membrane</location>
    </subcellularLocation>
    <subcellularLocation>
        <location evidence="2">Cell membrane</location>
        <topology evidence="2">Single-pass membrane protein</topology>
    </subcellularLocation>
</comment>
<organism evidence="11 12">
    <name type="scientific">Rubrimonas cliftonensis</name>
    <dbReference type="NCBI Taxonomy" id="89524"/>
    <lineage>
        <taxon>Bacteria</taxon>
        <taxon>Pseudomonadati</taxon>
        <taxon>Pseudomonadota</taxon>
        <taxon>Alphaproteobacteria</taxon>
        <taxon>Rhodobacterales</taxon>
        <taxon>Paracoccaceae</taxon>
        <taxon>Rubrimonas</taxon>
    </lineage>
</organism>
<dbReference type="GO" id="GO:0006935">
    <property type="term" value="P:chemotaxis"/>
    <property type="evidence" value="ECO:0007669"/>
    <property type="project" value="UniProtKB-KW"/>
</dbReference>
<keyword evidence="11" id="KW-0966">Cell projection</keyword>
<keyword evidence="6" id="KW-0812">Transmembrane</keyword>
<name>A0A1H4C750_9RHOB</name>
<dbReference type="InterPro" id="IPR005503">
    <property type="entry name" value="FliL"/>
</dbReference>
<keyword evidence="5 10" id="KW-0145">Chemotaxis</keyword>
<dbReference type="STRING" id="89524.SAMN05444370_106240"/>
<evidence type="ECO:0000256" key="10">
    <source>
        <dbReference type="RuleBase" id="RU364125"/>
    </source>
</evidence>
<keyword evidence="4" id="KW-1003">Cell membrane</keyword>
<evidence type="ECO:0000256" key="6">
    <source>
        <dbReference type="ARBA" id="ARBA00022692"/>
    </source>
</evidence>
<evidence type="ECO:0000256" key="9">
    <source>
        <dbReference type="ARBA" id="ARBA00023136"/>
    </source>
</evidence>
<dbReference type="RefSeq" id="WP_139284044.1">
    <property type="nucleotide sequence ID" value="NZ_FNQM01000006.1"/>
</dbReference>
<evidence type="ECO:0000256" key="2">
    <source>
        <dbReference type="ARBA" id="ARBA00004162"/>
    </source>
</evidence>
<dbReference type="GO" id="GO:0009425">
    <property type="term" value="C:bacterial-type flagellum basal body"/>
    <property type="evidence" value="ECO:0007669"/>
    <property type="project" value="InterPro"/>
</dbReference>
<evidence type="ECO:0000256" key="4">
    <source>
        <dbReference type="ARBA" id="ARBA00022475"/>
    </source>
</evidence>
<evidence type="ECO:0000256" key="1">
    <source>
        <dbReference type="ARBA" id="ARBA00002254"/>
    </source>
</evidence>
<dbReference type="OrthoDB" id="7864548at2"/>
<reference evidence="11 12" key="1">
    <citation type="submission" date="2016-10" db="EMBL/GenBank/DDBJ databases">
        <authorList>
            <person name="de Groot N.N."/>
        </authorList>
    </citation>
    <scope>NUCLEOTIDE SEQUENCE [LARGE SCALE GENOMIC DNA]</scope>
    <source>
        <strain evidence="11 12">DSM 15345</strain>
    </source>
</reference>
<dbReference type="Pfam" id="PF03748">
    <property type="entry name" value="FliL"/>
    <property type="match status" value="1"/>
</dbReference>
<comment type="similarity">
    <text evidence="3 10">Belongs to the FliL family.</text>
</comment>
<gene>
    <name evidence="11" type="ORF">SAMN05444370_106240</name>
</gene>
<proteinExistence type="inferred from homology"/>
<keyword evidence="11" id="KW-0282">Flagellum</keyword>
<protein>
    <recommendedName>
        <fullName evidence="10">Flagellar protein FliL</fullName>
    </recommendedName>
</protein>
<sequence>MKKFVLPAAFAVVGLVGGAAAGWFLKPPPPPEPCLDDEGHELDEAACAAMEAKKAAEAEELAPPPEDLKYETPSEFVALERQFIVPVMGETRVEAMVILSLTVEVGQGATDSVLSRQPRVRDSLLRVLFEHAYSGGFDGAFTAEYVMRDLRRNLLKAARKAVGPEVRNVLIADIIRQEQ</sequence>
<dbReference type="Proteomes" id="UP000198703">
    <property type="component" value="Unassembled WGS sequence"/>
</dbReference>
<keyword evidence="7 10" id="KW-0283">Flagellar rotation</keyword>
<keyword evidence="12" id="KW-1185">Reference proteome</keyword>
<comment type="function">
    <text evidence="1 10">Controls the rotational direction of flagella during chemotaxis.</text>
</comment>